<keyword evidence="5" id="KW-0808">Transferase</keyword>
<evidence type="ECO:0000313" key="7">
    <source>
        <dbReference type="Proteomes" id="UP000807025"/>
    </source>
</evidence>
<evidence type="ECO:0000256" key="1">
    <source>
        <dbReference type="ARBA" id="ARBA00004141"/>
    </source>
</evidence>
<evidence type="ECO:0000256" key="3">
    <source>
        <dbReference type="ARBA" id="ARBA00022989"/>
    </source>
</evidence>
<dbReference type="InterPro" id="IPR007269">
    <property type="entry name" value="ICMT_MeTrfase"/>
</dbReference>
<dbReference type="GO" id="GO:0004671">
    <property type="term" value="F:protein C-terminal S-isoprenylcysteine carboxyl O-methyltransferase activity"/>
    <property type="evidence" value="ECO:0007669"/>
    <property type="project" value="UniProtKB-EC"/>
</dbReference>
<dbReference type="Proteomes" id="UP000807025">
    <property type="component" value="Unassembled WGS sequence"/>
</dbReference>
<dbReference type="Pfam" id="PF04140">
    <property type="entry name" value="ICMT"/>
    <property type="match status" value="1"/>
</dbReference>
<comment type="catalytic activity">
    <reaction evidence="5">
        <text>[protein]-C-terminal S-[(2E,6E)-farnesyl]-L-cysteine + S-adenosyl-L-methionine = [protein]-C-terminal S-[(2E,6E)-farnesyl]-L-cysteine methyl ester + S-adenosyl-L-homocysteine</text>
        <dbReference type="Rhea" id="RHEA:21672"/>
        <dbReference type="Rhea" id="RHEA-COMP:12125"/>
        <dbReference type="Rhea" id="RHEA-COMP:12126"/>
        <dbReference type="ChEBI" id="CHEBI:57856"/>
        <dbReference type="ChEBI" id="CHEBI:59789"/>
        <dbReference type="ChEBI" id="CHEBI:90510"/>
        <dbReference type="ChEBI" id="CHEBI:90511"/>
        <dbReference type="EC" id="2.1.1.100"/>
    </reaction>
</comment>
<keyword evidence="7" id="KW-1185">Reference proteome</keyword>
<proteinExistence type="inferred from homology"/>
<evidence type="ECO:0000256" key="5">
    <source>
        <dbReference type="RuleBase" id="RU362022"/>
    </source>
</evidence>
<evidence type="ECO:0000313" key="6">
    <source>
        <dbReference type="EMBL" id="KAF9501630.1"/>
    </source>
</evidence>
<keyword evidence="5" id="KW-0489">Methyltransferase</keyword>
<dbReference type="EC" id="2.1.1.100" evidence="5"/>
<comment type="similarity">
    <text evidence="5">Belongs to the class VI-like SAM-binding methyltransferase superfamily. Isoprenylcysteine carboxyl methyltransferase family.</text>
</comment>
<evidence type="ECO:0000256" key="2">
    <source>
        <dbReference type="ARBA" id="ARBA00022692"/>
    </source>
</evidence>
<accession>A0A9P6AAV1</accession>
<dbReference type="GO" id="GO:0005789">
    <property type="term" value="C:endoplasmic reticulum membrane"/>
    <property type="evidence" value="ECO:0007669"/>
    <property type="project" value="UniProtKB-SubCell"/>
</dbReference>
<keyword evidence="5" id="KW-0949">S-adenosyl-L-methionine</keyword>
<dbReference type="GO" id="GO:0032259">
    <property type="term" value="P:methylation"/>
    <property type="evidence" value="ECO:0007669"/>
    <property type="project" value="UniProtKB-KW"/>
</dbReference>
<sequence length="203" mass="22853">MVVIAYIVDLPYWAISAGLRADCSYQYNILLCALSFLHIAASASAPLHTNGGGRTTTYNGTLALSTLISLLSTSLRLWCFAALGRFFDFQATLKKDHRLVTRGPYAYVRHPSYAGLAGSYVRTLLMLVAAGRSWVGEYTLMGWVSWVGWAVWCAESAVIFAGVPRRVKMEDAALRERFGRKWEEYARRVPYKVVPRIYVVLKW</sequence>
<reference evidence="6" key="1">
    <citation type="submission" date="2020-11" db="EMBL/GenBank/DDBJ databases">
        <authorList>
            <consortium name="DOE Joint Genome Institute"/>
            <person name="Ahrendt S."/>
            <person name="Riley R."/>
            <person name="Andreopoulos W."/>
            <person name="Labutti K."/>
            <person name="Pangilinan J."/>
            <person name="Ruiz-Duenas F.J."/>
            <person name="Barrasa J.M."/>
            <person name="Sanchez-Garcia M."/>
            <person name="Camarero S."/>
            <person name="Miyauchi S."/>
            <person name="Serrano A."/>
            <person name="Linde D."/>
            <person name="Babiker R."/>
            <person name="Drula E."/>
            <person name="Ayuso-Fernandez I."/>
            <person name="Pacheco R."/>
            <person name="Padilla G."/>
            <person name="Ferreira P."/>
            <person name="Barriuso J."/>
            <person name="Kellner H."/>
            <person name="Castanera R."/>
            <person name="Alfaro M."/>
            <person name="Ramirez L."/>
            <person name="Pisabarro A.G."/>
            <person name="Kuo A."/>
            <person name="Tritt A."/>
            <person name="Lipzen A."/>
            <person name="He G."/>
            <person name="Yan M."/>
            <person name="Ng V."/>
            <person name="Cullen D."/>
            <person name="Martin F."/>
            <person name="Rosso M.-N."/>
            <person name="Henrissat B."/>
            <person name="Hibbett D."/>
            <person name="Martinez A.T."/>
            <person name="Grigoriev I.V."/>
        </authorList>
    </citation>
    <scope>NUCLEOTIDE SEQUENCE</scope>
    <source>
        <strain evidence="6">ATCC 90797</strain>
    </source>
</reference>
<keyword evidence="4 5" id="KW-0472">Membrane</keyword>
<comment type="subcellular location">
    <subcellularLocation>
        <location evidence="5">Endoplasmic reticulum membrane</location>
        <topology evidence="5">Multi-pass membrane protein</topology>
    </subcellularLocation>
    <subcellularLocation>
        <location evidence="1">Membrane</location>
        <topology evidence="1">Multi-pass membrane protein</topology>
    </subcellularLocation>
</comment>
<dbReference type="EMBL" id="MU154523">
    <property type="protein sequence ID" value="KAF9501630.1"/>
    <property type="molecule type" value="Genomic_DNA"/>
</dbReference>
<comment type="caution">
    <text evidence="6">The sequence shown here is derived from an EMBL/GenBank/DDBJ whole genome shotgun (WGS) entry which is preliminary data.</text>
</comment>
<feature type="transmembrane region" description="Helical" evidence="5">
    <location>
        <begin position="108"/>
        <end position="131"/>
    </location>
</feature>
<feature type="transmembrane region" description="Helical" evidence="5">
    <location>
        <begin position="143"/>
        <end position="163"/>
    </location>
</feature>
<keyword evidence="5" id="KW-0256">Endoplasmic reticulum</keyword>
<keyword evidence="3 5" id="KW-1133">Transmembrane helix</keyword>
<gene>
    <name evidence="6" type="ORF">BDN71DRAFT_1501333</name>
</gene>
<protein>
    <recommendedName>
        <fullName evidence="5">Protein-S-isoprenylcysteine O-methyltransferase</fullName>
        <ecNumber evidence="5">2.1.1.100</ecNumber>
    </recommendedName>
</protein>
<feature type="transmembrane region" description="Helical" evidence="5">
    <location>
        <begin position="27"/>
        <end position="47"/>
    </location>
</feature>
<organism evidence="6 7">
    <name type="scientific">Pleurotus eryngii</name>
    <name type="common">Boletus of the steppes</name>
    <dbReference type="NCBI Taxonomy" id="5323"/>
    <lineage>
        <taxon>Eukaryota</taxon>
        <taxon>Fungi</taxon>
        <taxon>Dikarya</taxon>
        <taxon>Basidiomycota</taxon>
        <taxon>Agaricomycotina</taxon>
        <taxon>Agaricomycetes</taxon>
        <taxon>Agaricomycetidae</taxon>
        <taxon>Agaricales</taxon>
        <taxon>Pleurotineae</taxon>
        <taxon>Pleurotaceae</taxon>
        <taxon>Pleurotus</taxon>
    </lineage>
</organism>
<evidence type="ECO:0000256" key="4">
    <source>
        <dbReference type="ARBA" id="ARBA00023136"/>
    </source>
</evidence>
<name>A0A9P6AAV1_PLEER</name>
<dbReference type="AlphaFoldDB" id="A0A9P6AAV1"/>
<dbReference type="PANTHER" id="PTHR12714:SF9">
    <property type="entry name" value="PROTEIN-S-ISOPRENYLCYSTEINE O-METHYLTRANSFERASE"/>
    <property type="match status" value="1"/>
</dbReference>
<dbReference type="PANTHER" id="PTHR12714">
    <property type="entry name" value="PROTEIN-S ISOPRENYLCYSTEINE O-METHYLTRANSFERASE"/>
    <property type="match status" value="1"/>
</dbReference>
<dbReference type="Gene3D" id="1.20.120.1630">
    <property type="match status" value="1"/>
</dbReference>
<keyword evidence="2 5" id="KW-0812">Transmembrane</keyword>
<dbReference type="OrthoDB" id="422086at2759"/>
<feature type="transmembrane region" description="Helical" evidence="5">
    <location>
        <begin position="67"/>
        <end position="87"/>
    </location>
</feature>